<comment type="caution">
    <text evidence="3">The sequence shown here is derived from an EMBL/GenBank/DDBJ whole genome shotgun (WGS) entry which is preliminary data.</text>
</comment>
<keyword evidence="1" id="KW-0349">Heme</keyword>
<dbReference type="Pfam" id="PF00042">
    <property type="entry name" value="Globin"/>
    <property type="match status" value="1"/>
</dbReference>
<dbReference type="PROSITE" id="PS00208">
    <property type="entry name" value="PLANT_GLOBIN"/>
    <property type="match status" value="1"/>
</dbReference>
<evidence type="ECO:0000313" key="4">
    <source>
        <dbReference type="Proteomes" id="UP001428341"/>
    </source>
</evidence>
<dbReference type="GO" id="GO:0010020">
    <property type="term" value="P:chloroplast fission"/>
    <property type="evidence" value="ECO:0007669"/>
    <property type="project" value="InterPro"/>
</dbReference>
<gene>
    <name evidence="3" type="ORF">WN944_028932</name>
</gene>
<comment type="similarity">
    <text evidence="1">Belongs to the plant globin family.</text>
</comment>
<evidence type="ECO:0000259" key="2">
    <source>
        <dbReference type="PROSITE" id="PS01033"/>
    </source>
</evidence>
<name>A0AAP0QAM2_9ROSI</name>
<protein>
    <recommendedName>
        <fullName evidence="2">Globin domain-containing protein</fullName>
    </recommendedName>
</protein>
<keyword evidence="1" id="KW-0479">Metal-binding</keyword>
<dbReference type="Proteomes" id="UP001428341">
    <property type="component" value="Unassembled WGS sequence"/>
</dbReference>
<sequence length="512" mass="57500">MDEDGIGLVLARAAELRLKINKCIHKASLSPDKQEKEEGVVANGEEEEEDYCEESERLLSIHQALESLEAQLSNLQNLQLQQRYDREVALAEIEFSRKMLLEKLKEYRGEDLEVIHEASAFAGETVQHDNDLLLPPYPNRLPQSLTLENGYLSQFHYPCKSVRNGVITGELTKEGNKNIYESERNQVQTGSTTSRKGFGHFISSLAKTLLPLVGVVYVLNMSGVAQNLGKKSAPLKFLGIFRQPVIDEKRSVFNVQCPPGKVLVVEGGEARCIVKERVEIPFDSVAVKPDINYGSDSVIYKCDTRDLSKICATSMSRVRHQQYVNLSWKMRDGSLKGLFCTAPKSIRSVRRNSGSFNVTAFTEEQEALVVKSWNAMKKNSGELALKFFLRIFEIAPSAKKLFTFLKDSDIPVEQNPKLKPHATTVFVMTCESAVQLRKAGKITVRESNLKDLGATHFKYGVADEHFEVTKYALLETIKEAVPEMWSPEMKNAWAEAYDQLAAAIKTEMKPPS</sequence>
<dbReference type="InterPro" id="IPR019824">
    <property type="entry name" value="Leghaemoglobin_Fe_BS"/>
</dbReference>
<dbReference type="EMBL" id="JBCGBO010000025">
    <property type="protein sequence ID" value="KAK9176913.1"/>
    <property type="molecule type" value="Genomic_DNA"/>
</dbReference>
<dbReference type="InterPro" id="IPR038939">
    <property type="entry name" value="PDV1/PDV2"/>
</dbReference>
<dbReference type="InterPro" id="IPR009050">
    <property type="entry name" value="Globin-like_sf"/>
</dbReference>
<feature type="domain" description="Globin" evidence="2">
    <location>
        <begin position="360"/>
        <end position="509"/>
    </location>
</feature>
<dbReference type="PANTHER" id="PTHR33600">
    <property type="entry name" value="PLASTID DIVISION PROTEIN PDV2"/>
    <property type="match status" value="1"/>
</dbReference>
<dbReference type="GO" id="GO:0046872">
    <property type="term" value="F:metal ion binding"/>
    <property type="evidence" value="ECO:0007669"/>
    <property type="project" value="UniProtKB-KW"/>
</dbReference>
<reference evidence="3 4" key="1">
    <citation type="submission" date="2024-05" db="EMBL/GenBank/DDBJ databases">
        <title>Haplotype-resolved chromosome-level genome assembly of Huyou (Citrus changshanensis).</title>
        <authorList>
            <person name="Miao C."/>
            <person name="Chen W."/>
            <person name="Wu Y."/>
            <person name="Wang L."/>
            <person name="Zhao S."/>
            <person name="Grierson D."/>
            <person name="Xu C."/>
            <person name="Chen K."/>
        </authorList>
    </citation>
    <scope>NUCLEOTIDE SEQUENCE [LARGE SCALE GENOMIC DNA]</scope>
    <source>
        <strain evidence="3">01-14</strain>
        <tissue evidence="3">Leaf</tissue>
    </source>
</reference>
<dbReference type="InterPro" id="IPR012292">
    <property type="entry name" value="Globin/Proto"/>
</dbReference>
<dbReference type="AlphaFoldDB" id="A0AAP0QAM2"/>
<evidence type="ECO:0000256" key="1">
    <source>
        <dbReference type="RuleBase" id="RU000625"/>
    </source>
</evidence>
<accession>A0AAP0QAM2</accession>
<dbReference type="CDD" id="cd14784">
    <property type="entry name" value="class1_nsHb-like"/>
    <property type="match status" value="1"/>
</dbReference>
<dbReference type="GO" id="GO:0019825">
    <property type="term" value="F:oxygen binding"/>
    <property type="evidence" value="ECO:0007669"/>
    <property type="project" value="InterPro"/>
</dbReference>
<organism evidence="3 4">
    <name type="scientific">Citrus x changshan-huyou</name>
    <dbReference type="NCBI Taxonomy" id="2935761"/>
    <lineage>
        <taxon>Eukaryota</taxon>
        <taxon>Viridiplantae</taxon>
        <taxon>Streptophyta</taxon>
        <taxon>Embryophyta</taxon>
        <taxon>Tracheophyta</taxon>
        <taxon>Spermatophyta</taxon>
        <taxon>Magnoliopsida</taxon>
        <taxon>eudicotyledons</taxon>
        <taxon>Gunneridae</taxon>
        <taxon>Pentapetalae</taxon>
        <taxon>rosids</taxon>
        <taxon>malvids</taxon>
        <taxon>Sapindales</taxon>
        <taxon>Rutaceae</taxon>
        <taxon>Aurantioideae</taxon>
        <taxon>Citrus</taxon>
    </lineage>
</organism>
<dbReference type="Gene3D" id="1.10.490.10">
    <property type="entry name" value="Globins"/>
    <property type="match status" value="1"/>
</dbReference>
<dbReference type="PROSITE" id="PS01033">
    <property type="entry name" value="GLOBIN"/>
    <property type="match status" value="1"/>
</dbReference>
<keyword evidence="4" id="KW-1185">Reference proteome</keyword>
<dbReference type="InterPro" id="IPR000971">
    <property type="entry name" value="Globin"/>
</dbReference>
<dbReference type="GO" id="GO:0020037">
    <property type="term" value="F:heme binding"/>
    <property type="evidence" value="ECO:0007669"/>
    <property type="project" value="InterPro"/>
</dbReference>
<proteinExistence type="inferred from homology"/>
<dbReference type="SUPFAM" id="SSF46458">
    <property type="entry name" value="Globin-like"/>
    <property type="match status" value="1"/>
</dbReference>
<evidence type="ECO:0000313" key="3">
    <source>
        <dbReference type="EMBL" id="KAK9176913.1"/>
    </source>
</evidence>
<dbReference type="PRINTS" id="PR00188">
    <property type="entry name" value="PLANTGLOBIN"/>
</dbReference>
<keyword evidence="1" id="KW-0408">Iron</keyword>
<dbReference type="PANTHER" id="PTHR33600:SF3">
    <property type="entry name" value="PLASTID DIVISION PROTEIN PDV2"/>
    <property type="match status" value="1"/>
</dbReference>